<dbReference type="Proteomes" id="UP001320876">
    <property type="component" value="Unassembled WGS sequence"/>
</dbReference>
<protein>
    <submittedName>
        <fullName evidence="2">Uncharacterized protein</fullName>
    </submittedName>
</protein>
<evidence type="ECO:0000313" key="2">
    <source>
        <dbReference type="EMBL" id="MCW1922688.1"/>
    </source>
</evidence>
<organism evidence="2 3">
    <name type="scientific">Luteolibacter arcticus</name>
    <dbReference type="NCBI Taxonomy" id="1581411"/>
    <lineage>
        <taxon>Bacteria</taxon>
        <taxon>Pseudomonadati</taxon>
        <taxon>Verrucomicrobiota</taxon>
        <taxon>Verrucomicrobiia</taxon>
        <taxon>Verrucomicrobiales</taxon>
        <taxon>Verrucomicrobiaceae</taxon>
        <taxon>Luteolibacter</taxon>
    </lineage>
</organism>
<feature type="region of interest" description="Disordered" evidence="1">
    <location>
        <begin position="88"/>
        <end position="112"/>
    </location>
</feature>
<keyword evidence="3" id="KW-1185">Reference proteome</keyword>
<gene>
    <name evidence="2" type="ORF">OKA05_08995</name>
</gene>
<dbReference type="RefSeq" id="WP_264486796.1">
    <property type="nucleotide sequence ID" value="NZ_JAPDDT010000003.1"/>
</dbReference>
<feature type="compositionally biased region" description="Basic residues" evidence="1">
    <location>
        <begin position="95"/>
        <end position="106"/>
    </location>
</feature>
<proteinExistence type="predicted"/>
<dbReference type="EMBL" id="JAPDDT010000003">
    <property type="protein sequence ID" value="MCW1922688.1"/>
    <property type="molecule type" value="Genomic_DNA"/>
</dbReference>
<sequence length="112" mass="12573">MRKFSSLPAPDRWSVLDEELPQIIAAHVKAAEVDPTEEIAVAEIAQRHRTTEAFMVKRLRDLGGQPYCLGAFYFIRRRSLVLALEAAETTATRPATRKRSKLKTKPKSAPTP</sequence>
<evidence type="ECO:0000256" key="1">
    <source>
        <dbReference type="SAM" id="MobiDB-lite"/>
    </source>
</evidence>
<accession>A0ABT3GGF3</accession>
<comment type="caution">
    <text evidence="2">The sequence shown here is derived from an EMBL/GenBank/DDBJ whole genome shotgun (WGS) entry which is preliminary data.</text>
</comment>
<name>A0ABT3GGF3_9BACT</name>
<evidence type="ECO:0000313" key="3">
    <source>
        <dbReference type="Proteomes" id="UP001320876"/>
    </source>
</evidence>
<reference evidence="2 3" key="1">
    <citation type="submission" date="2022-10" db="EMBL/GenBank/DDBJ databases">
        <title>Luteolibacter arcticus strain CCTCC AB 2014275, whole genome shotgun sequencing project.</title>
        <authorList>
            <person name="Zhao G."/>
            <person name="Shen L."/>
        </authorList>
    </citation>
    <scope>NUCLEOTIDE SEQUENCE [LARGE SCALE GENOMIC DNA]</scope>
    <source>
        <strain evidence="2 3">CCTCC AB 2014275</strain>
    </source>
</reference>